<feature type="domain" description="RNA polymerase sigma-70 region 2" evidence="5">
    <location>
        <begin position="19"/>
        <end position="78"/>
    </location>
</feature>
<dbReference type="SUPFAM" id="SSF88946">
    <property type="entry name" value="Sigma2 domain of RNA polymerase sigma factors"/>
    <property type="match status" value="1"/>
</dbReference>
<dbReference type="Proteomes" id="UP000094313">
    <property type="component" value="Chromosome"/>
</dbReference>
<dbReference type="SUPFAM" id="SSF88659">
    <property type="entry name" value="Sigma3 and sigma4 domains of RNA polymerase sigma factors"/>
    <property type="match status" value="1"/>
</dbReference>
<reference evidence="7 8" key="1">
    <citation type="submission" date="2016-08" db="EMBL/GenBank/DDBJ databases">
        <authorList>
            <person name="Seilhamer J.J."/>
        </authorList>
    </citation>
    <scope>NUCLEOTIDE SEQUENCE [LARGE SCALE GENOMIC DNA]</scope>
    <source>
        <strain evidence="7 8">DX4</strain>
    </source>
</reference>
<evidence type="ECO:0000259" key="5">
    <source>
        <dbReference type="Pfam" id="PF04542"/>
    </source>
</evidence>
<keyword evidence="2" id="KW-0805">Transcription regulation</keyword>
<evidence type="ECO:0008006" key="9">
    <source>
        <dbReference type="Google" id="ProtNLM"/>
    </source>
</evidence>
<feature type="domain" description="RNA polymerase sigma factor 70 region 4 type 2" evidence="6">
    <location>
        <begin position="112"/>
        <end position="161"/>
    </location>
</feature>
<dbReference type="InterPro" id="IPR014284">
    <property type="entry name" value="RNA_pol_sigma-70_dom"/>
</dbReference>
<protein>
    <recommendedName>
        <fullName evidence="9">RNA polymerase sigma-70 factor, ECF subfamily</fullName>
    </recommendedName>
</protein>
<evidence type="ECO:0000313" key="7">
    <source>
        <dbReference type="EMBL" id="AOM79381.1"/>
    </source>
</evidence>
<dbReference type="InterPro" id="IPR036388">
    <property type="entry name" value="WH-like_DNA-bd_sf"/>
</dbReference>
<dbReference type="RefSeq" id="WP_069381043.1">
    <property type="nucleotide sequence ID" value="NZ_CP017141.1"/>
</dbReference>
<dbReference type="GO" id="GO:0006352">
    <property type="term" value="P:DNA-templated transcription initiation"/>
    <property type="evidence" value="ECO:0007669"/>
    <property type="project" value="InterPro"/>
</dbReference>
<dbReference type="Pfam" id="PF08281">
    <property type="entry name" value="Sigma70_r4_2"/>
    <property type="match status" value="1"/>
</dbReference>
<dbReference type="GO" id="GO:0003677">
    <property type="term" value="F:DNA binding"/>
    <property type="evidence" value="ECO:0007669"/>
    <property type="project" value="InterPro"/>
</dbReference>
<evidence type="ECO:0000256" key="3">
    <source>
        <dbReference type="ARBA" id="ARBA00023082"/>
    </source>
</evidence>
<organism evidence="7 8">
    <name type="scientific">Pedobacter steynii</name>
    <dbReference type="NCBI Taxonomy" id="430522"/>
    <lineage>
        <taxon>Bacteria</taxon>
        <taxon>Pseudomonadati</taxon>
        <taxon>Bacteroidota</taxon>
        <taxon>Sphingobacteriia</taxon>
        <taxon>Sphingobacteriales</taxon>
        <taxon>Sphingobacteriaceae</taxon>
        <taxon>Pedobacter</taxon>
    </lineage>
</organism>
<sequence length="193" mass="22603">MKQQAKKQYITNVYNKFWKELYLVAFRRLGDEAQVEDILQDLFLSLLEGQYDLENENAVRALLHTRLKSRIIDFFRKELLKMNFESQETSRTEADSLSSDHRLMTRELESVVMQEINKLPERMKEIFLLSREEMLTNEEIASRLNISGKTVRNQLSTALNRIRLTVRTYSTGEPELASVTIIITLATLLLSDR</sequence>
<comment type="similarity">
    <text evidence="1">Belongs to the sigma-70 factor family. ECF subfamily.</text>
</comment>
<keyword evidence="8" id="KW-1185">Reference proteome</keyword>
<dbReference type="AlphaFoldDB" id="A0A1D7QL21"/>
<dbReference type="PANTHER" id="PTHR43133">
    <property type="entry name" value="RNA POLYMERASE ECF-TYPE SIGMA FACTO"/>
    <property type="match status" value="1"/>
</dbReference>
<dbReference type="PANTHER" id="PTHR43133:SF46">
    <property type="entry name" value="RNA POLYMERASE SIGMA-70 FACTOR ECF SUBFAMILY"/>
    <property type="match status" value="1"/>
</dbReference>
<dbReference type="NCBIfam" id="TIGR02937">
    <property type="entry name" value="sigma70-ECF"/>
    <property type="match status" value="1"/>
</dbReference>
<proteinExistence type="inferred from homology"/>
<dbReference type="InterPro" id="IPR013324">
    <property type="entry name" value="RNA_pol_sigma_r3/r4-like"/>
</dbReference>
<evidence type="ECO:0000313" key="8">
    <source>
        <dbReference type="Proteomes" id="UP000094313"/>
    </source>
</evidence>
<dbReference type="InterPro" id="IPR013249">
    <property type="entry name" value="RNA_pol_sigma70_r4_t2"/>
</dbReference>
<gene>
    <name evidence="7" type="ORF">BFS30_20730</name>
</gene>
<keyword evidence="3" id="KW-0731">Sigma factor</keyword>
<dbReference type="EMBL" id="CP017141">
    <property type="protein sequence ID" value="AOM79381.1"/>
    <property type="molecule type" value="Genomic_DNA"/>
</dbReference>
<dbReference type="KEGG" id="psty:BFS30_20730"/>
<dbReference type="Gene3D" id="1.10.1740.10">
    <property type="match status" value="1"/>
</dbReference>
<evidence type="ECO:0000256" key="2">
    <source>
        <dbReference type="ARBA" id="ARBA00023015"/>
    </source>
</evidence>
<dbReference type="InterPro" id="IPR013325">
    <property type="entry name" value="RNA_pol_sigma_r2"/>
</dbReference>
<evidence type="ECO:0000259" key="6">
    <source>
        <dbReference type="Pfam" id="PF08281"/>
    </source>
</evidence>
<evidence type="ECO:0000256" key="4">
    <source>
        <dbReference type="ARBA" id="ARBA00023163"/>
    </source>
</evidence>
<dbReference type="InterPro" id="IPR007627">
    <property type="entry name" value="RNA_pol_sigma70_r2"/>
</dbReference>
<dbReference type="Pfam" id="PF04542">
    <property type="entry name" value="Sigma70_r2"/>
    <property type="match status" value="1"/>
</dbReference>
<keyword evidence="4" id="KW-0804">Transcription</keyword>
<accession>A0A1D7QL21</accession>
<dbReference type="CDD" id="cd06171">
    <property type="entry name" value="Sigma70_r4"/>
    <property type="match status" value="1"/>
</dbReference>
<dbReference type="GO" id="GO:0016987">
    <property type="term" value="F:sigma factor activity"/>
    <property type="evidence" value="ECO:0007669"/>
    <property type="project" value="UniProtKB-KW"/>
</dbReference>
<dbReference type="InterPro" id="IPR039425">
    <property type="entry name" value="RNA_pol_sigma-70-like"/>
</dbReference>
<dbReference type="Gene3D" id="1.10.10.10">
    <property type="entry name" value="Winged helix-like DNA-binding domain superfamily/Winged helix DNA-binding domain"/>
    <property type="match status" value="1"/>
</dbReference>
<evidence type="ECO:0000256" key="1">
    <source>
        <dbReference type="ARBA" id="ARBA00010641"/>
    </source>
</evidence>
<name>A0A1D7QL21_9SPHI</name>